<sequence length="342" mass="37708">MLRLFLTCLFVGSAVTANAQEQDYLDDRSTPSALVRSLYNAIDRAEYARAWSYFSEPPASDVDSYAEGYAQTERIELITGTPHEEGAAGSIYFQLPVAFLSHGTDGSQQVYAGCYTLRMADPTIGEEFEPLHIERGSLNASDSPFGEALPRSCNGTELPEHDALLERAKAIFASSAPAACLAEPALGDADRTPESYTISFRYRHDDAGQPERTARLFRFFCMRGAYNETHLYYISNDDGDVEPLHFARPQLDIAYADEDTNEEVDSITVTGFSTAAQLVNSSFDPQAQTISEFSRWRGMGDASSAGVWAFYEGGFRLVHYEVDASYDGEVNPEVLVDYGTTP</sequence>
<protein>
    <submittedName>
        <fullName evidence="2">DUF1176 domain-containing protein</fullName>
    </submittedName>
</protein>
<comment type="caution">
    <text evidence="2">The sequence shown here is derived from an EMBL/GenBank/DDBJ whole genome shotgun (WGS) entry which is preliminary data.</text>
</comment>
<dbReference type="InterPro" id="IPR009560">
    <property type="entry name" value="DUF1176"/>
</dbReference>
<feature type="signal peptide" evidence="1">
    <location>
        <begin position="1"/>
        <end position="19"/>
    </location>
</feature>
<dbReference type="AlphaFoldDB" id="A0A5D4GX08"/>
<dbReference type="RefSeq" id="WP_148915901.1">
    <property type="nucleotide sequence ID" value="NZ_VSZS01000065.1"/>
</dbReference>
<reference evidence="2 3" key="1">
    <citation type="submission" date="2019-08" db="EMBL/GenBank/DDBJ databases">
        <authorList>
            <person name="Seo Y.L."/>
        </authorList>
    </citation>
    <scope>NUCLEOTIDE SEQUENCE [LARGE SCALE GENOMIC DNA]</scope>
    <source>
        <strain evidence="2 3">MaA-C15</strain>
    </source>
</reference>
<organism evidence="2 3">
    <name type="scientific">Neoaquamicrobium microcysteis</name>
    <dbReference type="NCBI Taxonomy" id="2682781"/>
    <lineage>
        <taxon>Bacteria</taxon>
        <taxon>Pseudomonadati</taxon>
        <taxon>Pseudomonadota</taxon>
        <taxon>Alphaproteobacteria</taxon>
        <taxon>Hyphomicrobiales</taxon>
        <taxon>Phyllobacteriaceae</taxon>
        <taxon>Neoaquamicrobium</taxon>
    </lineage>
</organism>
<keyword evidence="1" id="KW-0732">Signal</keyword>
<evidence type="ECO:0000313" key="2">
    <source>
        <dbReference type="EMBL" id="TYR31100.1"/>
    </source>
</evidence>
<accession>A0A5D4GX08</accession>
<dbReference type="OrthoDB" id="7863791at2"/>
<proteinExistence type="predicted"/>
<keyword evidence="3" id="KW-1185">Reference proteome</keyword>
<dbReference type="Proteomes" id="UP000323258">
    <property type="component" value="Unassembled WGS sequence"/>
</dbReference>
<dbReference type="Pfam" id="PF06674">
    <property type="entry name" value="DUF1176"/>
    <property type="match status" value="1"/>
</dbReference>
<name>A0A5D4GX08_9HYPH</name>
<dbReference type="EMBL" id="VSZS01000065">
    <property type="protein sequence ID" value="TYR31100.1"/>
    <property type="molecule type" value="Genomic_DNA"/>
</dbReference>
<reference evidence="2 3" key="2">
    <citation type="submission" date="2019-09" db="EMBL/GenBank/DDBJ databases">
        <title>Mesorhizobium sp. MaA-C15 isolated from Microcystis aeruginosa.</title>
        <authorList>
            <person name="Jeong S.E."/>
            <person name="Jin H.M."/>
            <person name="Jeon C.O."/>
        </authorList>
    </citation>
    <scope>NUCLEOTIDE SEQUENCE [LARGE SCALE GENOMIC DNA]</scope>
    <source>
        <strain evidence="2 3">MaA-C15</strain>
    </source>
</reference>
<evidence type="ECO:0000313" key="3">
    <source>
        <dbReference type="Proteomes" id="UP000323258"/>
    </source>
</evidence>
<gene>
    <name evidence="2" type="ORF">FY036_16875</name>
</gene>
<evidence type="ECO:0000256" key="1">
    <source>
        <dbReference type="SAM" id="SignalP"/>
    </source>
</evidence>
<feature type="chain" id="PRO_5022797311" evidence="1">
    <location>
        <begin position="20"/>
        <end position="342"/>
    </location>
</feature>